<organism evidence="1 2">
    <name type="scientific">Aliiroseovarius salicola</name>
    <dbReference type="NCBI Taxonomy" id="3009082"/>
    <lineage>
        <taxon>Bacteria</taxon>
        <taxon>Pseudomonadati</taxon>
        <taxon>Pseudomonadota</taxon>
        <taxon>Alphaproteobacteria</taxon>
        <taxon>Rhodobacterales</taxon>
        <taxon>Paracoccaceae</taxon>
        <taxon>Aliiroseovarius</taxon>
    </lineage>
</organism>
<keyword evidence="2" id="KW-1185">Reference proteome</keyword>
<dbReference type="EMBL" id="JAQIIO010000006">
    <property type="protein sequence ID" value="MDA5094835.1"/>
    <property type="molecule type" value="Genomic_DNA"/>
</dbReference>
<dbReference type="Proteomes" id="UP001528040">
    <property type="component" value="Unassembled WGS sequence"/>
</dbReference>
<accession>A0ABT4W2V5</accession>
<name>A0ABT4W2V5_9RHOB</name>
<gene>
    <name evidence="1" type="ORF">O2N63_12140</name>
</gene>
<reference evidence="1 2" key="1">
    <citation type="submission" date="2023-01" db="EMBL/GenBank/DDBJ databases">
        <authorList>
            <person name="Yoon J.-W."/>
        </authorList>
    </citation>
    <scope>NUCLEOTIDE SEQUENCE [LARGE SCALE GENOMIC DNA]</scope>
    <source>
        <strain evidence="1 2">KMU-50</strain>
    </source>
</reference>
<dbReference type="RefSeq" id="WP_271054543.1">
    <property type="nucleotide sequence ID" value="NZ_JAQIIO010000006.1"/>
</dbReference>
<evidence type="ECO:0000313" key="1">
    <source>
        <dbReference type="EMBL" id="MDA5094835.1"/>
    </source>
</evidence>
<sequence>MSATVILAVGDVVPDTDRTTKFPESEKIQYLKISDINAEVLRWRRPLMIISPLMCNSFDSLELAVKLQELGYTGKFRVLAPNVANPNMILKEIASQAPSIDIEIMSS</sequence>
<evidence type="ECO:0000313" key="2">
    <source>
        <dbReference type="Proteomes" id="UP001528040"/>
    </source>
</evidence>
<comment type="caution">
    <text evidence="1">The sequence shown here is derived from an EMBL/GenBank/DDBJ whole genome shotgun (WGS) entry which is preliminary data.</text>
</comment>
<proteinExistence type="predicted"/>
<protein>
    <submittedName>
        <fullName evidence="1">Uncharacterized protein</fullName>
    </submittedName>
</protein>